<dbReference type="InterPro" id="IPR001279">
    <property type="entry name" value="Metallo-B-lactamas"/>
</dbReference>
<dbReference type="AlphaFoldDB" id="A0A645CLT4"/>
<evidence type="ECO:0000313" key="2">
    <source>
        <dbReference type="EMBL" id="MPM77865.1"/>
    </source>
</evidence>
<protein>
    <recommendedName>
        <fullName evidence="1">Metallo-beta-lactamase domain-containing protein</fullName>
    </recommendedName>
</protein>
<reference evidence="2" key="1">
    <citation type="submission" date="2019-08" db="EMBL/GenBank/DDBJ databases">
        <authorList>
            <person name="Kucharzyk K."/>
            <person name="Murdoch R.W."/>
            <person name="Higgins S."/>
            <person name="Loffler F."/>
        </authorList>
    </citation>
    <scope>NUCLEOTIDE SEQUENCE</scope>
</reference>
<organism evidence="2">
    <name type="scientific">bioreactor metagenome</name>
    <dbReference type="NCBI Taxonomy" id="1076179"/>
    <lineage>
        <taxon>unclassified sequences</taxon>
        <taxon>metagenomes</taxon>
        <taxon>ecological metagenomes</taxon>
    </lineage>
</organism>
<gene>
    <name evidence="2" type="ORF">SDC9_124873</name>
</gene>
<feature type="domain" description="Metallo-beta-lactamase" evidence="1">
    <location>
        <begin position="37"/>
        <end position="218"/>
    </location>
</feature>
<evidence type="ECO:0000259" key="1">
    <source>
        <dbReference type="SMART" id="SM00849"/>
    </source>
</evidence>
<sequence length="283" mass="32400">MKIEFLGTGGAITTPNPGCNCPICSQARIKGVPYSRTGPSLFVHGPNVLIDTPEEIKQQLNRSKVKQIDACFYSHWHPDHVMGRRVWEMNHDWRHYPAIDKQTDIYLPQQVALDFRQRLGSWEHLAFLEKSKLIRLIELKDGEIVTLNSIHIRPIRLAEDYVYAFLIEGEGKRILVVPDELFGWQPPDELKGLDLAILPMGIVELNPFTKERMIAENHPVLQSEATFQQTLEVVKQLNAKKVVLTHIEEPDRLGYDDLCLLEKLLQSDGVQINFAYDTLTIDV</sequence>
<dbReference type="Pfam" id="PF12706">
    <property type="entry name" value="Lactamase_B_2"/>
    <property type="match status" value="1"/>
</dbReference>
<dbReference type="InterPro" id="IPR036866">
    <property type="entry name" value="RibonucZ/Hydroxyglut_hydro"/>
</dbReference>
<name>A0A645CLT4_9ZZZZ</name>
<accession>A0A645CLT4</accession>
<dbReference type="EMBL" id="VSSQ01028236">
    <property type="protein sequence ID" value="MPM77865.1"/>
    <property type="molecule type" value="Genomic_DNA"/>
</dbReference>
<dbReference type="PANTHER" id="PTHR42663:SF12">
    <property type="entry name" value="ATP-BINDING PROTEIN PHNP"/>
    <property type="match status" value="1"/>
</dbReference>
<dbReference type="Gene3D" id="3.60.15.10">
    <property type="entry name" value="Ribonuclease Z/Hydroxyacylglutathione hydrolase-like"/>
    <property type="match status" value="1"/>
</dbReference>
<dbReference type="PANTHER" id="PTHR42663">
    <property type="entry name" value="HYDROLASE C777.06C-RELATED-RELATED"/>
    <property type="match status" value="1"/>
</dbReference>
<dbReference type="SUPFAM" id="SSF56281">
    <property type="entry name" value="Metallo-hydrolase/oxidoreductase"/>
    <property type="match status" value="1"/>
</dbReference>
<dbReference type="SMART" id="SM00849">
    <property type="entry name" value="Lactamase_B"/>
    <property type="match status" value="1"/>
</dbReference>
<comment type="caution">
    <text evidence="2">The sequence shown here is derived from an EMBL/GenBank/DDBJ whole genome shotgun (WGS) entry which is preliminary data.</text>
</comment>
<proteinExistence type="predicted"/>